<reference evidence="1 2" key="2">
    <citation type="submission" date="2018-11" db="EMBL/GenBank/DDBJ databases">
        <authorList>
            <consortium name="Pathogen Informatics"/>
        </authorList>
    </citation>
    <scope>NUCLEOTIDE SEQUENCE [LARGE SCALE GENOMIC DNA]</scope>
</reference>
<sequence>MTVQKAVPREETSFAVVDGASKFLNENVTSPGCSSFNVTVSGTFVNESPTGSCFITATVEKQLEVVGMVVELLKFTKEGDEVVDKLTADLVGFWDWLD</sequence>
<gene>
    <name evidence="1" type="ORF">BTMF_LOCUS2705</name>
</gene>
<evidence type="ECO:0000313" key="3">
    <source>
        <dbReference type="WBParaSite" id="BTMF_0000339301-mRNA-1"/>
    </source>
</evidence>
<keyword evidence="2" id="KW-1185">Reference proteome</keyword>
<protein>
    <submittedName>
        <fullName evidence="3">Lumazine-binding domain-containing protein</fullName>
    </submittedName>
</protein>
<dbReference type="Proteomes" id="UP000280834">
    <property type="component" value="Unassembled WGS sequence"/>
</dbReference>
<evidence type="ECO:0000313" key="2">
    <source>
        <dbReference type="Proteomes" id="UP000280834"/>
    </source>
</evidence>
<dbReference type="AlphaFoldDB" id="A0A0R3QAM4"/>
<accession>A0A0R3QAM4</accession>
<reference evidence="3" key="1">
    <citation type="submission" date="2017-02" db="UniProtKB">
        <authorList>
            <consortium name="WormBaseParasite"/>
        </authorList>
    </citation>
    <scope>IDENTIFICATION</scope>
</reference>
<proteinExistence type="predicted"/>
<evidence type="ECO:0000313" key="1">
    <source>
        <dbReference type="EMBL" id="VDO13158.1"/>
    </source>
</evidence>
<organism evidence="3">
    <name type="scientific">Brugia timori</name>
    <dbReference type="NCBI Taxonomy" id="42155"/>
    <lineage>
        <taxon>Eukaryota</taxon>
        <taxon>Metazoa</taxon>
        <taxon>Ecdysozoa</taxon>
        <taxon>Nematoda</taxon>
        <taxon>Chromadorea</taxon>
        <taxon>Rhabditida</taxon>
        <taxon>Spirurina</taxon>
        <taxon>Spiruromorpha</taxon>
        <taxon>Filarioidea</taxon>
        <taxon>Onchocercidae</taxon>
        <taxon>Brugia</taxon>
    </lineage>
</organism>
<dbReference type="WBParaSite" id="BTMF_0000339301-mRNA-1">
    <property type="protein sequence ID" value="BTMF_0000339301-mRNA-1"/>
    <property type="gene ID" value="BTMF_0000339301"/>
</dbReference>
<dbReference type="EMBL" id="UZAG01002295">
    <property type="protein sequence ID" value="VDO13158.1"/>
    <property type="molecule type" value="Genomic_DNA"/>
</dbReference>
<name>A0A0R3QAM4_9BILA</name>